<reference evidence="1" key="2">
    <citation type="journal article" date="2007" name="Science">
        <title>Draft genome sequence of the sexually transmitted pathogen Trichomonas vaginalis.</title>
        <authorList>
            <person name="Carlton J.M."/>
            <person name="Hirt R.P."/>
            <person name="Silva J.C."/>
            <person name="Delcher A.L."/>
            <person name="Schatz M."/>
            <person name="Zhao Q."/>
            <person name="Wortman J.R."/>
            <person name="Bidwell S.L."/>
            <person name="Alsmark U.C.M."/>
            <person name="Besteiro S."/>
            <person name="Sicheritz-Ponten T."/>
            <person name="Noel C.J."/>
            <person name="Dacks J.B."/>
            <person name="Foster P.G."/>
            <person name="Simillion C."/>
            <person name="Van de Peer Y."/>
            <person name="Miranda-Saavedra D."/>
            <person name="Barton G.J."/>
            <person name="Westrop G.D."/>
            <person name="Mueller S."/>
            <person name="Dessi D."/>
            <person name="Fiori P.L."/>
            <person name="Ren Q."/>
            <person name="Paulsen I."/>
            <person name="Zhang H."/>
            <person name="Bastida-Corcuera F.D."/>
            <person name="Simoes-Barbosa A."/>
            <person name="Brown M.T."/>
            <person name="Hayes R.D."/>
            <person name="Mukherjee M."/>
            <person name="Okumura C.Y."/>
            <person name="Schneider R."/>
            <person name="Smith A.J."/>
            <person name="Vanacova S."/>
            <person name="Villalvazo M."/>
            <person name="Haas B.J."/>
            <person name="Pertea M."/>
            <person name="Feldblyum T.V."/>
            <person name="Utterback T.R."/>
            <person name="Shu C.L."/>
            <person name="Osoegawa K."/>
            <person name="de Jong P.J."/>
            <person name="Hrdy I."/>
            <person name="Horvathova L."/>
            <person name="Zubacova Z."/>
            <person name="Dolezal P."/>
            <person name="Malik S.B."/>
            <person name="Logsdon J.M. Jr."/>
            <person name="Henze K."/>
            <person name="Gupta A."/>
            <person name="Wang C.C."/>
            <person name="Dunne R.L."/>
            <person name="Upcroft J.A."/>
            <person name="Upcroft P."/>
            <person name="White O."/>
            <person name="Salzberg S.L."/>
            <person name="Tang P."/>
            <person name="Chiu C.-H."/>
            <person name="Lee Y.-S."/>
            <person name="Embley T.M."/>
            <person name="Coombs G.H."/>
            <person name="Mottram J.C."/>
            <person name="Tachezy J."/>
            <person name="Fraser-Liggett C.M."/>
            <person name="Johnson P.J."/>
        </authorList>
    </citation>
    <scope>NUCLEOTIDE SEQUENCE [LARGE SCALE GENOMIC DNA]</scope>
    <source>
        <strain evidence="1">G3</strain>
    </source>
</reference>
<evidence type="ECO:0000313" key="1">
    <source>
        <dbReference type="EMBL" id="EAX86061.1"/>
    </source>
</evidence>
<accession>A2G9V3</accession>
<gene>
    <name evidence="1" type="ORF">TVAG_024910</name>
</gene>
<dbReference type="RefSeq" id="XP_001298991.1">
    <property type="nucleotide sequence ID" value="XM_001298990.1"/>
</dbReference>
<proteinExistence type="predicted"/>
<dbReference type="Proteomes" id="UP000001542">
    <property type="component" value="Unassembled WGS sequence"/>
</dbReference>
<keyword evidence="2" id="KW-1185">Reference proteome</keyword>
<name>A2G9V3_TRIV3</name>
<dbReference type="VEuPathDB" id="TrichDB:TVAG_024910"/>
<dbReference type="AlphaFoldDB" id="A2G9V3"/>
<reference evidence="1" key="1">
    <citation type="submission" date="2006-10" db="EMBL/GenBank/DDBJ databases">
        <authorList>
            <person name="Amadeo P."/>
            <person name="Zhao Q."/>
            <person name="Wortman J."/>
            <person name="Fraser-Liggett C."/>
            <person name="Carlton J."/>
        </authorList>
    </citation>
    <scope>NUCLEOTIDE SEQUENCE</scope>
    <source>
        <strain evidence="1">G3</strain>
    </source>
</reference>
<sequence length="259" mass="30363">MLGGYWHHSTFWEENNKLYDDIANECSYDINEAIDYSGPVANIGYLLYLIGFTVSGKDFAWFYGHSQSFYEGMILYVDLSKFSKEEKEEFIKDFANIEDESKKSMDEFFANYKKHLHNIIFKSVLFFCYKECINQSIIALTNCIADVMPCLQSEIKFIKNKYLNKVHPEFIDSDLYDAIFEDPDYYFEEIERIPPYFYGKMKGYNLIANQQISLASIKSETSTNQKVSRSSEDSTELIENCKTNDDFCTKRESYEIQSP</sequence>
<evidence type="ECO:0000313" key="2">
    <source>
        <dbReference type="Proteomes" id="UP000001542"/>
    </source>
</evidence>
<dbReference type="EMBL" id="DS114748">
    <property type="protein sequence ID" value="EAX86061.1"/>
    <property type="molecule type" value="Genomic_DNA"/>
</dbReference>
<protein>
    <submittedName>
        <fullName evidence="1">Uncharacterized protein</fullName>
    </submittedName>
</protein>
<organism evidence="1 2">
    <name type="scientific">Trichomonas vaginalis (strain ATCC PRA-98 / G3)</name>
    <dbReference type="NCBI Taxonomy" id="412133"/>
    <lineage>
        <taxon>Eukaryota</taxon>
        <taxon>Metamonada</taxon>
        <taxon>Parabasalia</taxon>
        <taxon>Trichomonadida</taxon>
        <taxon>Trichomonadidae</taxon>
        <taxon>Trichomonas</taxon>
    </lineage>
</organism>
<dbReference type="VEuPathDB" id="TrichDB:TVAGG3_0865590"/>
<dbReference type="KEGG" id="tva:4743708"/>
<dbReference type="InParanoid" id="A2G9V3"/>